<evidence type="ECO:0000313" key="2">
    <source>
        <dbReference type="Proteomes" id="UP000236592"/>
    </source>
</evidence>
<organism evidence="1 2">
    <name type="scientific">Pseudotamlana carrageenivorans</name>
    <dbReference type="NCBI Taxonomy" id="2069432"/>
    <lineage>
        <taxon>Bacteria</taxon>
        <taxon>Pseudomonadati</taxon>
        <taxon>Bacteroidota</taxon>
        <taxon>Flavobacteriia</taxon>
        <taxon>Flavobacteriales</taxon>
        <taxon>Flavobacteriaceae</taxon>
        <taxon>Pseudotamlana</taxon>
    </lineage>
</organism>
<dbReference type="EMBL" id="CP025938">
    <property type="protein sequence ID" value="AUS05268.1"/>
    <property type="molecule type" value="Genomic_DNA"/>
</dbReference>
<reference evidence="2" key="1">
    <citation type="submission" date="2018-01" db="EMBL/GenBank/DDBJ databases">
        <title>Complete genome of Tamlana sp. UJ94.</title>
        <authorList>
            <person name="Jung J."/>
            <person name="Chung D."/>
            <person name="Bae S.S."/>
            <person name="Baek K."/>
        </authorList>
    </citation>
    <scope>NUCLEOTIDE SEQUENCE [LARGE SCALE GENOMIC DNA]</scope>
    <source>
        <strain evidence="2">UJ94</strain>
    </source>
</reference>
<evidence type="ECO:0008006" key="3">
    <source>
        <dbReference type="Google" id="ProtNLM"/>
    </source>
</evidence>
<keyword evidence="2" id="KW-1185">Reference proteome</keyword>
<dbReference type="AlphaFoldDB" id="A0A2I7SH90"/>
<accession>A0A2I7SH90</accession>
<protein>
    <recommendedName>
        <fullName evidence="3">Outer membrane protein beta-barrel domain-containing protein</fullName>
    </recommendedName>
</protein>
<dbReference type="Proteomes" id="UP000236592">
    <property type="component" value="Chromosome"/>
</dbReference>
<dbReference type="OrthoDB" id="1441936at2"/>
<name>A0A2I7SH90_9FLAO</name>
<gene>
    <name evidence="1" type="ORF">C1A40_07175</name>
</gene>
<sequence>MKKIIAITIVSLFYINSYSQKKWYSSAAIEFSVPSKIEYHYNFNNSSTVINLDSKTALGAQYSINYLVFNKLSVGALTGIQNQFGADFFAFRIGGNLKYYFVDDDNVYAYLRYARNFTVDKDKFKNGDNLRGGIGFPFLKTDDFNLNLNVFYDINYFNLEDAEPLIFGNERSKNIFFRSFGISVGIKF</sequence>
<dbReference type="KEGG" id="taj:C1A40_07175"/>
<proteinExistence type="predicted"/>
<evidence type="ECO:0000313" key="1">
    <source>
        <dbReference type="EMBL" id="AUS05268.1"/>
    </source>
</evidence>
<dbReference type="RefSeq" id="WP_102995312.1">
    <property type="nucleotide sequence ID" value="NZ_CP025938.1"/>
</dbReference>